<evidence type="ECO:0000313" key="2">
    <source>
        <dbReference type="Proteomes" id="UP000620874"/>
    </source>
</evidence>
<evidence type="ECO:0000313" key="1">
    <source>
        <dbReference type="EMBL" id="MBD8040421.1"/>
    </source>
</evidence>
<dbReference type="RefSeq" id="WP_191763840.1">
    <property type="nucleotide sequence ID" value="NZ_JACSPP010000020.1"/>
</dbReference>
<keyword evidence="2" id="KW-1185">Reference proteome</keyword>
<proteinExistence type="predicted"/>
<name>A0ABR8Y8I4_9BACT</name>
<organism evidence="1 2">
    <name type="scientific">Phocaeicola intestinalis</name>
    <dbReference type="NCBI Taxonomy" id="2762212"/>
    <lineage>
        <taxon>Bacteria</taxon>
        <taxon>Pseudomonadati</taxon>
        <taxon>Bacteroidota</taxon>
        <taxon>Bacteroidia</taxon>
        <taxon>Bacteroidales</taxon>
        <taxon>Bacteroidaceae</taxon>
        <taxon>Phocaeicola</taxon>
    </lineage>
</organism>
<dbReference type="Gene3D" id="3.80.10.10">
    <property type="entry name" value="Ribonuclease Inhibitor"/>
    <property type="match status" value="1"/>
</dbReference>
<dbReference type="InterPro" id="IPR046959">
    <property type="entry name" value="PRK1-6/SRF4-like"/>
</dbReference>
<dbReference type="SUPFAM" id="SSF52833">
    <property type="entry name" value="Thioredoxin-like"/>
    <property type="match status" value="1"/>
</dbReference>
<dbReference type="PANTHER" id="PTHR48007:SF4">
    <property type="entry name" value="LEUCINE-RICH REPEAT RECEPTOR-LIKE PROTEIN KINASE PXC1"/>
    <property type="match status" value="1"/>
</dbReference>
<protein>
    <submittedName>
        <fullName evidence="1">Fimbrillin family protein</fullName>
    </submittedName>
</protein>
<dbReference type="PANTHER" id="PTHR48007">
    <property type="entry name" value="LEUCINE-RICH REPEAT RECEPTOR-LIKE PROTEIN KINASE PXC1"/>
    <property type="match status" value="1"/>
</dbReference>
<dbReference type="Gene3D" id="3.40.30.10">
    <property type="entry name" value="Glutaredoxin"/>
    <property type="match status" value="1"/>
</dbReference>
<dbReference type="InterPro" id="IPR024079">
    <property type="entry name" value="MetalloPept_cat_dom_sf"/>
</dbReference>
<dbReference type="InterPro" id="IPR042278">
    <property type="entry name" value="Mfa-like_1_N"/>
</dbReference>
<sequence>MNIRNILYTLLTACILYGCQDDELVSYNHGGLRVIASFTETRLAHSESENINYSIWEENDQIGLFTDKQGNLPYYAISTGRFTEFSPLAQQNKLEIEDGTKVYAYYPYTEDTKDNMVLIAPIATQEYSDSITNDFLYAEGTVQDNVLSLKFKHVFAYLKITLSTDILKGALGIKIQSKEYIGGRPYEPNYFNPISQEIIKNETNNPDLDIIYNDWVNYSIPEDTINNRKSITCYVAIYPQSEHAVLTIKTYGFDNGVDHTLLTKKAPEGGFQAGNIYTLSINEDNNAEMLAREREALIAFYNAMDGDNWIRNDNWCSDKPVSEWYGVTLWPGDDRVRGLYLGANNLSGTLPPELTQLEELNYIFLPSNDIYGEIPENYIDFPLLVEFNVAKHQFDTNLRKMTGEVPDFASHCPYLRELYLNYNAFTGSLPESHKDGISIETVGNQFTGTIPESYTYIMDTGRYLKIGDNNLSGKIPDAIAKHPNFHVYWWDIMFQNESYVFDKVDIPSHTNTVKCYDGSFVNLGEEYKKNKYTMFFTWSPNTNETSTLLMRAVSHLYDKYKDQGLGVIGMTTMKYKDEEITTQLACMPNMKHFWGAMAGNAGAQDETYDNYPWSSMTNGFYLFRQPFDPFFHIVDNQGNIIYWGYGYECACQTSDSYPLNNENIFKFTGALFGNPDEDGSFEDEDFDVDYSRDGEVVQLQSASIGNGVDLVFLGDFFTDKEMDSYDWKMIQAMEQLFAIEPYSSLRDRFNVYSVKVVSKANFISALNEDNAKCFEYASKVPGIDMDKLMVTVVYNTSYNSGRSYTTMYSDGSFVAYIMQNIDGVLNHETGGHGIAKLSDEYVEAGYWNETLPESEKETMDNQWENFGWGANVDWRNDPTTVRWSRFLQDSRYDNEGLGLYEGAYLYGYGAYRPTENSMMRYNDSPFNAPSREQIYKTVMQMSEGSSWTYDYEEFVQFDAVSRNTAVSRSLRQQPSTAQVEKWKKTHRPPVRVKGTWRDAKKNHIVVPYR</sequence>
<dbReference type="InterPro" id="IPR032675">
    <property type="entry name" value="LRR_dom_sf"/>
</dbReference>
<dbReference type="Gene3D" id="2.60.40.2620">
    <property type="entry name" value="Fimbrillin-like"/>
    <property type="match status" value="1"/>
</dbReference>
<dbReference type="PROSITE" id="PS51257">
    <property type="entry name" value="PROKAR_LIPOPROTEIN"/>
    <property type="match status" value="1"/>
</dbReference>
<dbReference type="Proteomes" id="UP000620874">
    <property type="component" value="Unassembled WGS sequence"/>
</dbReference>
<dbReference type="Gene3D" id="3.40.390.10">
    <property type="entry name" value="Collagenase (Catalytic Domain)"/>
    <property type="match status" value="1"/>
</dbReference>
<dbReference type="CDD" id="cd13120">
    <property type="entry name" value="BF2867_like_N"/>
    <property type="match status" value="1"/>
</dbReference>
<dbReference type="Pfam" id="PF13149">
    <property type="entry name" value="Mfa_like_1"/>
    <property type="match status" value="1"/>
</dbReference>
<dbReference type="EMBL" id="JACSPP010000020">
    <property type="protein sequence ID" value="MBD8040421.1"/>
    <property type="molecule type" value="Genomic_DNA"/>
</dbReference>
<accession>A0ABR8Y8I4</accession>
<comment type="caution">
    <text evidence="1">The sequence shown here is derived from an EMBL/GenBank/DDBJ whole genome shotgun (WGS) entry which is preliminary data.</text>
</comment>
<dbReference type="SUPFAM" id="SSF52058">
    <property type="entry name" value="L domain-like"/>
    <property type="match status" value="1"/>
</dbReference>
<dbReference type="InterPro" id="IPR036249">
    <property type="entry name" value="Thioredoxin-like_sf"/>
</dbReference>
<reference evidence="1 2" key="1">
    <citation type="submission" date="2020-08" db="EMBL/GenBank/DDBJ databases">
        <title>A Genomic Blueprint of the Chicken Gut Microbiome.</title>
        <authorList>
            <person name="Gilroy R."/>
            <person name="Ravi A."/>
            <person name="Getino M."/>
            <person name="Pursley I."/>
            <person name="Horton D.L."/>
            <person name="Alikhan N.-F."/>
            <person name="Baker D."/>
            <person name="Gharbi K."/>
            <person name="Hall N."/>
            <person name="Watson M."/>
            <person name="Adriaenssens E.M."/>
            <person name="Foster-Nyarko E."/>
            <person name="Jarju S."/>
            <person name="Secka A."/>
            <person name="Antonio M."/>
            <person name="Oren A."/>
            <person name="Chaudhuri R."/>
            <person name="La Ragione R.M."/>
            <person name="Hildebrand F."/>
            <person name="Pallen M.J."/>
        </authorList>
    </citation>
    <scope>NUCLEOTIDE SEQUENCE [LARGE SCALE GENOMIC DNA]</scope>
    <source>
        <strain evidence="1 2">Sa1CVN1</strain>
    </source>
</reference>
<gene>
    <name evidence="1" type="ORF">H9625_08225</name>
</gene>
<dbReference type="InterPro" id="IPR025049">
    <property type="entry name" value="Mfa-like_1"/>
</dbReference>